<dbReference type="SMART" id="SM00028">
    <property type="entry name" value="TPR"/>
    <property type="match status" value="2"/>
</dbReference>
<evidence type="ECO:0000256" key="2">
    <source>
        <dbReference type="ARBA" id="ARBA00022803"/>
    </source>
</evidence>
<dbReference type="Pfam" id="PF13374">
    <property type="entry name" value="TPR_10"/>
    <property type="match status" value="1"/>
</dbReference>
<feature type="compositionally biased region" description="Polar residues" evidence="3">
    <location>
        <begin position="173"/>
        <end position="182"/>
    </location>
</feature>
<dbReference type="EMBL" id="VICG01000016">
    <property type="protein sequence ID" value="KAA8563947.1"/>
    <property type="molecule type" value="Genomic_DNA"/>
</dbReference>
<organism evidence="4 5">
    <name type="scientific">Monilinia fructicola</name>
    <name type="common">Brown rot fungus</name>
    <name type="synonym">Ciboria fructicola</name>
    <dbReference type="NCBI Taxonomy" id="38448"/>
    <lineage>
        <taxon>Eukaryota</taxon>
        <taxon>Fungi</taxon>
        <taxon>Dikarya</taxon>
        <taxon>Ascomycota</taxon>
        <taxon>Pezizomycotina</taxon>
        <taxon>Leotiomycetes</taxon>
        <taxon>Helotiales</taxon>
        <taxon>Sclerotiniaceae</taxon>
        <taxon>Monilinia</taxon>
    </lineage>
</organism>
<keyword evidence="2" id="KW-0802">TPR repeat</keyword>
<evidence type="ECO:0000256" key="3">
    <source>
        <dbReference type="SAM" id="MobiDB-lite"/>
    </source>
</evidence>
<dbReference type="AlphaFoldDB" id="A0A5M9J5K2"/>
<keyword evidence="1" id="KW-0677">Repeat</keyword>
<dbReference type="PANTHER" id="PTHR45641">
    <property type="entry name" value="TETRATRICOPEPTIDE REPEAT PROTEIN (AFU_ORTHOLOGUE AFUA_6G03870)"/>
    <property type="match status" value="1"/>
</dbReference>
<gene>
    <name evidence="4" type="ORF">EYC84_011950</name>
</gene>
<name>A0A5M9J5K2_MONFR</name>
<reference evidence="4 5" key="1">
    <citation type="submission" date="2019-06" db="EMBL/GenBank/DDBJ databases">
        <title>Genome Sequence of the Brown Rot Fungal Pathogen Monilinia fructicola.</title>
        <authorList>
            <person name="De Miccolis Angelini R.M."/>
            <person name="Landi L."/>
            <person name="Abate D."/>
            <person name="Pollastro S."/>
            <person name="Romanazzi G."/>
            <person name="Faretra F."/>
        </authorList>
    </citation>
    <scope>NUCLEOTIDE SEQUENCE [LARGE SCALE GENOMIC DNA]</scope>
    <source>
        <strain evidence="4 5">Mfrc123</strain>
    </source>
</reference>
<evidence type="ECO:0000313" key="5">
    <source>
        <dbReference type="Proteomes" id="UP000322873"/>
    </source>
</evidence>
<proteinExistence type="predicted"/>
<feature type="region of interest" description="Disordered" evidence="3">
    <location>
        <begin position="173"/>
        <end position="209"/>
    </location>
</feature>
<comment type="caution">
    <text evidence="4">The sequence shown here is derived from an EMBL/GenBank/DDBJ whole genome shotgun (WGS) entry which is preliminary data.</text>
</comment>
<evidence type="ECO:0000256" key="1">
    <source>
        <dbReference type="ARBA" id="ARBA00022737"/>
    </source>
</evidence>
<dbReference type="InterPro" id="IPR011990">
    <property type="entry name" value="TPR-like_helical_dom_sf"/>
</dbReference>
<dbReference type="PANTHER" id="PTHR45641:SF19">
    <property type="entry name" value="NEPHROCYSTIN-3"/>
    <property type="match status" value="1"/>
</dbReference>
<accession>A0A5M9J5K2</accession>
<dbReference type="VEuPathDB" id="FungiDB:MFRU_062g00140"/>
<dbReference type="InterPro" id="IPR019734">
    <property type="entry name" value="TPR_rpt"/>
</dbReference>
<dbReference type="Proteomes" id="UP000322873">
    <property type="component" value="Unassembled WGS sequence"/>
</dbReference>
<dbReference type="Gene3D" id="1.25.40.10">
    <property type="entry name" value="Tetratricopeptide repeat domain"/>
    <property type="match status" value="2"/>
</dbReference>
<dbReference type="Pfam" id="PF13424">
    <property type="entry name" value="TPR_12"/>
    <property type="match status" value="1"/>
</dbReference>
<dbReference type="SUPFAM" id="SSF48452">
    <property type="entry name" value="TPR-like"/>
    <property type="match status" value="1"/>
</dbReference>
<protein>
    <recommendedName>
        <fullName evidence="6">Kinesin light chain</fullName>
    </recommendedName>
</protein>
<keyword evidence="5" id="KW-1185">Reference proteome</keyword>
<evidence type="ECO:0008006" key="6">
    <source>
        <dbReference type="Google" id="ProtNLM"/>
    </source>
</evidence>
<sequence>MYERTLAGYQKLNGPLHKTVIETLNNLGEVAMKRGSLSEAEKLFQEGLRKLQILSSGEEDGLALYIKSNIALIYKLQHRYQEAKSAYHELIEKRKALLGPKHSSTLQSMCELGDVYFALGQLKLSGEWYLQGSASRERVITGTTYYQNPSEEAASLHLKFELLASLNDRGMPQTSPNISLTSIDRRGPSITNNTINPPEPNRLDGSRIPESYCPKADRVSDSSLGPYPPDSAQYDRVGIQAQQCPPSYRMGLPMIQHAPSHHTLFSSDNSFDSNEEG</sequence>
<evidence type="ECO:0000313" key="4">
    <source>
        <dbReference type="EMBL" id="KAA8563947.1"/>
    </source>
</evidence>